<dbReference type="AlphaFoldDB" id="A0A542XCU3"/>
<dbReference type="EMBL" id="VFOK01000001">
    <property type="protein sequence ID" value="TQL33576.1"/>
    <property type="molecule type" value="Genomic_DNA"/>
</dbReference>
<dbReference type="Pfam" id="PF13527">
    <property type="entry name" value="Acetyltransf_9"/>
    <property type="match status" value="1"/>
</dbReference>
<evidence type="ECO:0000313" key="3">
    <source>
        <dbReference type="Proteomes" id="UP000318336"/>
    </source>
</evidence>
<evidence type="ECO:0000259" key="1">
    <source>
        <dbReference type="PROSITE" id="PS51186"/>
    </source>
</evidence>
<dbReference type="Proteomes" id="UP000318336">
    <property type="component" value="Unassembled WGS sequence"/>
</dbReference>
<accession>A0A542XCU3</accession>
<dbReference type="CDD" id="cd04301">
    <property type="entry name" value="NAT_SF"/>
    <property type="match status" value="1"/>
</dbReference>
<sequence length="394" mass="42013">MTYDIRLATTDDVDALARLSSESFGYPVSDHPHPDPQATGRTTYVAAHQGRIVACVVHRRYDSWFWGTRVPTAGIAGVKVATEHRGNGLLTPLFERCLSDAASEGRPVSTLYPTAPGIYRRFGYELFASYDHETVLPTAALAQVRPGGGSLRRAELADVPQIRRVYDEWARAYNGPLTRDGASFPATDSELLEAFSGATLALDEAGGVVGYALWERTGGYGADGVLDVRDLVTLTADATRLLAHALGSSAGVAPTTVLSTSPSDLLDLLLPSSPRTVRRAYPYMLAVLDVAGALTSRGFAEILDGTTTFAVEGLPLSGQDGTYALTVDGGRTSVERTDAAPAATFTARGLALRFAGTHSNLDLRRAGLLTGPTGDDARWDALFSGRTPQVRDYF</sequence>
<dbReference type="PANTHER" id="PTHR37817:SF1">
    <property type="entry name" value="N-ACETYLTRANSFERASE EIS"/>
    <property type="match status" value="1"/>
</dbReference>
<name>A0A542XCU3_9MICO</name>
<dbReference type="GO" id="GO:0030649">
    <property type="term" value="P:aminoglycoside antibiotic catabolic process"/>
    <property type="evidence" value="ECO:0007669"/>
    <property type="project" value="TreeGrafter"/>
</dbReference>
<dbReference type="InterPro" id="IPR036527">
    <property type="entry name" value="SCP2_sterol-bd_dom_sf"/>
</dbReference>
<dbReference type="InterPro" id="IPR016181">
    <property type="entry name" value="Acyl_CoA_acyltransferase"/>
</dbReference>
<dbReference type="Gene3D" id="3.30.1050.10">
    <property type="entry name" value="SCP2 sterol-binding domain"/>
    <property type="match status" value="1"/>
</dbReference>
<dbReference type="InterPro" id="IPR000182">
    <property type="entry name" value="GNAT_dom"/>
</dbReference>
<dbReference type="InterPro" id="IPR051554">
    <property type="entry name" value="Acetyltransferase_Eis"/>
</dbReference>
<dbReference type="Pfam" id="PF17668">
    <property type="entry name" value="Acetyltransf_17"/>
    <property type="match status" value="1"/>
</dbReference>
<evidence type="ECO:0000313" key="2">
    <source>
        <dbReference type="EMBL" id="TQL33576.1"/>
    </source>
</evidence>
<dbReference type="PANTHER" id="PTHR37817">
    <property type="entry name" value="N-ACETYLTRANSFERASE EIS"/>
    <property type="match status" value="1"/>
</dbReference>
<dbReference type="InterPro" id="IPR025559">
    <property type="entry name" value="Eis_dom"/>
</dbReference>
<dbReference type="RefSeq" id="WP_142005572.1">
    <property type="nucleotide sequence ID" value="NZ_CAJTBP010000001.1"/>
</dbReference>
<dbReference type="OrthoDB" id="3498897at2"/>
<feature type="domain" description="N-acetyltransferase" evidence="1">
    <location>
        <begin position="3"/>
        <end position="142"/>
    </location>
</feature>
<reference evidence="2 3" key="1">
    <citation type="submission" date="2019-06" db="EMBL/GenBank/DDBJ databases">
        <title>Sequencing the genomes of 1000 actinobacteria strains.</title>
        <authorList>
            <person name="Klenk H.-P."/>
        </authorList>
    </citation>
    <scope>NUCLEOTIDE SEQUENCE [LARGE SCALE GENOMIC DNA]</scope>
    <source>
        <strain evidence="2 3">DSM 24617</strain>
    </source>
</reference>
<dbReference type="SUPFAM" id="SSF55718">
    <property type="entry name" value="SCP-like"/>
    <property type="match status" value="1"/>
</dbReference>
<proteinExistence type="predicted"/>
<gene>
    <name evidence="2" type="ORF">FB554_1726</name>
</gene>
<dbReference type="Gene3D" id="3.40.630.30">
    <property type="match status" value="2"/>
</dbReference>
<dbReference type="SUPFAM" id="SSF55729">
    <property type="entry name" value="Acyl-CoA N-acyltransferases (Nat)"/>
    <property type="match status" value="1"/>
</dbReference>
<keyword evidence="3" id="KW-1185">Reference proteome</keyword>
<dbReference type="GO" id="GO:0034069">
    <property type="term" value="F:aminoglycoside N-acetyltransferase activity"/>
    <property type="evidence" value="ECO:0007669"/>
    <property type="project" value="TreeGrafter"/>
</dbReference>
<dbReference type="Pfam" id="PF13530">
    <property type="entry name" value="SCP2_2"/>
    <property type="match status" value="1"/>
</dbReference>
<keyword evidence="2" id="KW-0808">Transferase</keyword>
<dbReference type="PROSITE" id="PS51186">
    <property type="entry name" value="GNAT"/>
    <property type="match status" value="1"/>
</dbReference>
<organism evidence="2 3">
    <name type="scientific">Barrientosiimonas humi</name>
    <dbReference type="NCBI Taxonomy" id="999931"/>
    <lineage>
        <taxon>Bacteria</taxon>
        <taxon>Bacillati</taxon>
        <taxon>Actinomycetota</taxon>
        <taxon>Actinomycetes</taxon>
        <taxon>Micrococcales</taxon>
        <taxon>Dermacoccaceae</taxon>
        <taxon>Barrientosiimonas</taxon>
    </lineage>
</organism>
<dbReference type="InterPro" id="IPR041380">
    <property type="entry name" value="Acetyltransf_17"/>
</dbReference>
<protein>
    <submittedName>
        <fullName evidence="2">Putative acetyltransferase</fullName>
    </submittedName>
</protein>
<comment type="caution">
    <text evidence="2">The sequence shown here is derived from an EMBL/GenBank/DDBJ whole genome shotgun (WGS) entry which is preliminary data.</text>
</comment>